<feature type="region of interest" description="Disordered" evidence="3">
    <location>
        <begin position="105"/>
        <end position="127"/>
    </location>
</feature>
<sequence>MVLASPPAARPSQPGDGGGLVDAYEETHVHGVYEAIASHFSATRHKPWPFVSSFLASRPPGSVGLDIGCGNGKNMSVNRDVVMLGCDRSAALVALARDSMCTARYRKQQQQQQEEGGEGKLPDAEAVPAPSGDIIAGADAVTADSLLLPFRESSADFVICIAVVHHLSTRERRVDAIRQLLRCLRRGECPATPAGVTTQPHDVHDAAGAAKGAADVRGTSSSSGQVLVYVWALEQSGSRRGWAEGGEQDLLVPWVMKAPQPKKGKAKGQKKHGQRNKQPEDGPDAGPEAEEAKTQRVDRSTDGHRGASGGEEGDWKSEGGRRQRQHCQQQQQQQQQQHAQDEAVAADATADPGTAENDVADGNAQQAAHTDKTFHRYYHLYRKGELEEEVVAAGGSVLSSGYERDNWWVIAG</sequence>
<evidence type="ECO:0000313" key="5">
    <source>
        <dbReference type="EMBL" id="POS69024.1"/>
    </source>
</evidence>
<evidence type="ECO:0000256" key="1">
    <source>
        <dbReference type="ARBA" id="ARBA00022603"/>
    </source>
</evidence>
<name>A0A2P5HFJ9_DIAHE</name>
<dbReference type="CDD" id="cd02440">
    <property type="entry name" value="AdoMet_MTases"/>
    <property type="match status" value="1"/>
</dbReference>
<dbReference type="InterPro" id="IPR013216">
    <property type="entry name" value="Methyltransf_11"/>
</dbReference>
<comment type="caution">
    <text evidence="5">The sequence shown here is derived from an EMBL/GenBank/DDBJ whole genome shotgun (WGS) entry which is preliminary data.</text>
</comment>
<dbReference type="GO" id="GO:0106335">
    <property type="term" value="F:tRNA (5-carboxymethyluridine(34)-5-O)-methyltransferase activity"/>
    <property type="evidence" value="ECO:0007669"/>
    <property type="project" value="TreeGrafter"/>
</dbReference>
<reference evidence="5" key="1">
    <citation type="submission" date="2017-09" db="EMBL/GenBank/DDBJ databases">
        <title>Polyketide synthases of a Diaporthe helianthi virulent isolate.</title>
        <authorList>
            <person name="Baroncelli R."/>
        </authorList>
    </citation>
    <scope>NUCLEOTIDE SEQUENCE [LARGE SCALE GENOMIC DNA]</scope>
    <source>
        <strain evidence="5">7/96</strain>
    </source>
</reference>
<protein>
    <submittedName>
        <fullName evidence="5">tRNA methyltransferase</fullName>
    </submittedName>
</protein>
<keyword evidence="2" id="KW-0808">Transferase</keyword>
<dbReference type="OrthoDB" id="271595at2759"/>
<accession>A0A2P5HFJ9</accession>
<evidence type="ECO:0000256" key="2">
    <source>
        <dbReference type="ARBA" id="ARBA00022679"/>
    </source>
</evidence>
<organism evidence="5 6">
    <name type="scientific">Diaporthe helianthi</name>
    <dbReference type="NCBI Taxonomy" id="158607"/>
    <lineage>
        <taxon>Eukaryota</taxon>
        <taxon>Fungi</taxon>
        <taxon>Dikarya</taxon>
        <taxon>Ascomycota</taxon>
        <taxon>Pezizomycotina</taxon>
        <taxon>Sordariomycetes</taxon>
        <taxon>Sordariomycetidae</taxon>
        <taxon>Diaporthales</taxon>
        <taxon>Diaporthaceae</taxon>
        <taxon>Diaporthe</taxon>
    </lineage>
</organism>
<dbReference type="GO" id="GO:0000049">
    <property type="term" value="F:tRNA binding"/>
    <property type="evidence" value="ECO:0007669"/>
    <property type="project" value="TreeGrafter"/>
</dbReference>
<dbReference type="FunCoup" id="A0A2P5HFJ9">
    <property type="interactions" value="42"/>
</dbReference>
<dbReference type="STRING" id="158607.A0A2P5HFJ9"/>
<dbReference type="Pfam" id="PF08241">
    <property type="entry name" value="Methyltransf_11"/>
    <property type="match status" value="1"/>
</dbReference>
<dbReference type="Gene3D" id="3.40.50.150">
    <property type="entry name" value="Vaccinia Virus protein VP39"/>
    <property type="match status" value="2"/>
</dbReference>
<keyword evidence="1 5" id="KW-0489">Methyltransferase</keyword>
<dbReference type="InterPro" id="IPR029063">
    <property type="entry name" value="SAM-dependent_MTases_sf"/>
</dbReference>
<dbReference type="InterPro" id="IPR051422">
    <property type="entry name" value="AlkB_tRNA_MeTrf/Diox"/>
</dbReference>
<dbReference type="GO" id="GO:0030488">
    <property type="term" value="P:tRNA methylation"/>
    <property type="evidence" value="ECO:0007669"/>
    <property type="project" value="TreeGrafter"/>
</dbReference>
<evidence type="ECO:0000259" key="4">
    <source>
        <dbReference type="Pfam" id="PF08241"/>
    </source>
</evidence>
<gene>
    <name evidence="5" type="ORF">DHEL01_v212582</name>
</gene>
<feature type="compositionally biased region" description="Basic residues" evidence="3">
    <location>
        <begin position="260"/>
        <end position="275"/>
    </location>
</feature>
<dbReference type="AlphaFoldDB" id="A0A2P5HFJ9"/>
<feature type="compositionally biased region" description="Basic and acidic residues" evidence="3">
    <location>
        <begin position="290"/>
        <end position="305"/>
    </location>
</feature>
<feature type="compositionally biased region" description="Low complexity" evidence="3">
    <location>
        <begin position="326"/>
        <end position="338"/>
    </location>
</feature>
<proteinExistence type="predicted"/>
<dbReference type="GO" id="GO:0005634">
    <property type="term" value="C:nucleus"/>
    <property type="evidence" value="ECO:0007669"/>
    <property type="project" value="TreeGrafter"/>
</dbReference>
<dbReference type="SUPFAM" id="SSF53335">
    <property type="entry name" value="S-adenosyl-L-methionine-dependent methyltransferases"/>
    <property type="match status" value="1"/>
</dbReference>
<dbReference type="PANTHER" id="PTHR13069">
    <property type="entry name" value="ALKYLATED DNA REPAIR PROTEIN ALKB HOMOLOG 8"/>
    <property type="match status" value="1"/>
</dbReference>
<evidence type="ECO:0000313" key="6">
    <source>
        <dbReference type="Proteomes" id="UP000094444"/>
    </source>
</evidence>
<evidence type="ECO:0000256" key="3">
    <source>
        <dbReference type="SAM" id="MobiDB-lite"/>
    </source>
</evidence>
<dbReference type="EMBL" id="MAVT02002772">
    <property type="protein sequence ID" value="POS69024.1"/>
    <property type="molecule type" value="Genomic_DNA"/>
</dbReference>
<dbReference type="GO" id="GO:0002098">
    <property type="term" value="P:tRNA wobble uridine modification"/>
    <property type="evidence" value="ECO:0007669"/>
    <property type="project" value="TreeGrafter"/>
</dbReference>
<dbReference type="GO" id="GO:0005737">
    <property type="term" value="C:cytoplasm"/>
    <property type="evidence" value="ECO:0007669"/>
    <property type="project" value="TreeGrafter"/>
</dbReference>
<dbReference type="Proteomes" id="UP000094444">
    <property type="component" value="Unassembled WGS sequence"/>
</dbReference>
<dbReference type="GO" id="GO:0008757">
    <property type="term" value="F:S-adenosylmethionine-dependent methyltransferase activity"/>
    <property type="evidence" value="ECO:0007669"/>
    <property type="project" value="InterPro"/>
</dbReference>
<dbReference type="PANTHER" id="PTHR13069:SF21">
    <property type="entry name" value="ALKYLATED DNA REPAIR PROTEIN ALKB HOMOLOG 8"/>
    <property type="match status" value="1"/>
</dbReference>
<keyword evidence="6" id="KW-1185">Reference proteome</keyword>
<dbReference type="InParanoid" id="A0A2P5HFJ9"/>
<feature type="region of interest" description="Disordered" evidence="3">
    <location>
        <begin position="260"/>
        <end position="368"/>
    </location>
</feature>
<feature type="domain" description="Methyltransferase type 11" evidence="4">
    <location>
        <begin position="65"/>
        <end position="187"/>
    </location>
</feature>